<evidence type="ECO:0000313" key="1">
    <source>
        <dbReference type="EMBL" id="KAL1022068.1"/>
    </source>
</evidence>
<sequence length="269" mass="30774">MEDHQSSKDLITYLGTIGGTTAIHLTPYDHITAGLNSVAHEMNYYIVTTGKTLDCHSQLVRQLHQNSTRRYFTEVKTPAESDVILAFCPIVSRAGTDIEVALEKIPTGYRVILVVLHHVFDPDYTVPDSRSIVTRNDIILTVDCLFHGSQGGLLQCPRNDSAVRRIQSILDLQTTTILPARIWNILPARIWVLCQFMYLSSIKQRFLGKMKAINRLSVSLHDLVSVMEAFYFWIYDNIKFVLGSVNNMICYFRNNFRNYILNINLFRPT</sequence>
<dbReference type="Proteomes" id="UP001557470">
    <property type="component" value="Unassembled WGS sequence"/>
</dbReference>
<dbReference type="PANTHER" id="PTHR34488:SF1">
    <property type="entry name" value="SI:CH211-245H14.1-RELATED"/>
    <property type="match status" value="1"/>
</dbReference>
<name>A0ABD0XKZ5_UMBPY</name>
<keyword evidence="2" id="KW-1185">Reference proteome</keyword>
<dbReference type="EMBL" id="JAGEUA010000001">
    <property type="protein sequence ID" value="KAL1022068.1"/>
    <property type="molecule type" value="Genomic_DNA"/>
</dbReference>
<protein>
    <submittedName>
        <fullName evidence="1">Uncharacterized protein</fullName>
    </submittedName>
</protein>
<evidence type="ECO:0000313" key="2">
    <source>
        <dbReference type="Proteomes" id="UP001557470"/>
    </source>
</evidence>
<dbReference type="AlphaFoldDB" id="A0ABD0XKZ5"/>
<organism evidence="1 2">
    <name type="scientific">Umbra pygmaea</name>
    <name type="common">Eastern mudminnow</name>
    <dbReference type="NCBI Taxonomy" id="75934"/>
    <lineage>
        <taxon>Eukaryota</taxon>
        <taxon>Metazoa</taxon>
        <taxon>Chordata</taxon>
        <taxon>Craniata</taxon>
        <taxon>Vertebrata</taxon>
        <taxon>Euteleostomi</taxon>
        <taxon>Actinopterygii</taxon>
        <taxon>Neopterygii</taxon>
        <taxon>Teleostei</taxon>
        <taxon>Protacanthopterygii</taxon>
        <taxon>Esociformes</taxon>
        <taxon>Umbridae</taxon>
        <taxon>Umbra</taxon>
    </lineage>
</organism>
<gene>
    <name evidence="1" type="ORF">UPYG_G00021790</name>
</gene>
<comment type="caution">
    <text evidence="1">The sequence shown here is derived from an EMBL/GenBank/DDBJ whole genome shotgun (WGS) entry which is preliminary data.</text>
</comment>
<dbReference type="PANTHER" id="PTHR34488">
    <property type="entry name" value="SI:CH211-245H14.1-RELATED"/>
    <property type="match status" value="1"/>
</dbReference>
<reference evidence="1 2" key="1">
    <citation type="submission" date="2024-06" db="EMBL/GenBank/DDBJ databases">
        <authorList>
            <person name="Pan Q."/>
            <person name="Wen M."/>
            <person name="Jouanno E."/>
            <person name="Zahm M."/>
            <person name="Klopp C."/>
            <person name="Cabau C."/>
            <person name="Louis A."/>
            <person name="Berthelot C."/>
            <person name="Parey E."/>
            <person name="Roest Crollius H."/>
            <person name="Montfort J."/>
            <person name="Robinson-Rechavi M."/>
            <person name="Bouchez O."/>
            <person name="Lampietro C."/>
            <person name="Lopez Roques C."/>
            <person name="Donnadieu C."/>
            <person name="Postlethwait J."/>
            <person name="Bobe J."/>
            <person name="Verreycken H."/>
            <person name="Guiguen Y."/>
        </authorList>
    </citation>
    <scope>NUCLEOTIDE SEQUENCE [LARGE SCALE GENOMIC DNA]</scope>
    <source>
        <strain evidence="1">Up_M1</strain>
        <tissue evidence="1">Testis</tissue>
    </source>
</reference>
<proteinExistence type="predicted"/>
<accession>A0ABD0XKZ5</accession>